<feature type="transmembrane region" description="Helical" evidence="2">
    <location>
        <begin position="472"/>
        <end position="488"/>
    </location>
</feature>
<feature type="transmembrane region" description="Helical" evidence="2">
    <location>
        <begin position="439"/>
        <end position="460"/>
    </location>
</feature>
<feature type="transmembrane region" description="Helical" evidence="2">
    <location>
        <begin position="535"/>
        <end position="556"/>
    </location>
</feature>
<sequence length="620" mass="64906">MNENRELFLDAMRRLEIAERALGDARARLLEYGRQMEGTAQPSQSPAPASAPQHEASVPQAQPGVPAYPHPAPQHPAPQHSAPQHPAPQHPAQSLPPVQPPKPRDREKTLIGAVAVGGALITLAGVAFLVGLAIQAGLLGPVGRVVLAYIVAGALLGAGWWFRDKAAPAGVTALVATSLFAALATTFLVVTWLGWWPAWLGAVLMALIYGGFVGYAHRFRQGSFTQEWMATGAGIAALSYPSVVAPAHVAGAMLVVVLPLVTATYSVLCRSERMAEVLRAIAGIGLAVVMVEVAARSTPFSLPSLWIAIACSLLAIAAVAIVVYFPTVKAEFGFAFLGLLAPGFLLVTALLRADTILAEWMAVAALAVIVGIAWLGNSVIRDCALGATPVVFALVMLDTMAGWTGTAPTGTMAVVLTFVLSGLFFAAFVLLFQAMRNAFVLAAWFLGSLIVLSPLLGGVLFDPPALAGMEPLAEGIVLTVALLAGYLLRQRIPHYERRGVAAALLLFVLLLSLLATVGTIASAAAIVAGDAGLKTAYLASHALVSVAWMVLAARLLLAAEQRFTAVGVLLAIVAVAKLTFFDLAATSGIFRALAFLLSGIILLTIAVRRRGVDKPRREQV</sequence>
<reference evidence="3 4" key="1">
    <citation type="submission" date="2017-05" db="EMBL/GenBank/DDBJ databases">
        <title>Complete genome sequence of Corynebacterium striatum KC-Na-1 isolated from Neophocaena asiaeorientalis in Korea.</title>
        <authorList>
            <person name="Kim J.H."/>
            <person name="Lee K."/>
        </authorList>
    </citation>
    <scope>NUCLEOTIDE SEQUENCE [LARGE SCALE GENOMIC DNA]</scope>
    <source>
        <strain evidence="3 4">KC-Na-01</strain>
    </source>
</reference>
<proteinExistence type="predicted"/>
<feature type="transmembrane region" description="Helical" evidence="2">
    <location>
        <begin position="357"/>
        <end position="376"/>
    </location>
</feature>
<evidence type="ECO:0000256" key="1">
    <source>
        <dbReference type="SAM" id="MobiDB-lite"/>
    </source>
</evidence>
<feature type="region of interest" description="Disordered" evidence="1">
    <location>
        <begin position="33"/>
        <end position="105"/>
    </location>
</feature>
<feature type="compositionally biased region" description="Pro residues" evidence="1">
    <location>
        <begin position="66"/>
        <end position="76"/>
    </location>
</feature>
<dbReference type="EMBL" id="CP021252">
    <property type="protein sequence ID" value="ART20332.1"/>
    <property type="molecule type" value="Genomic_DNA"/>
</dbReference>
<feature type="transmembrane region" description="Helical" evidence="2">
    <location>
        <begin position="332"/>
        <end position="351"/>
    </location>
</feature>
<feature type="transmembrane region" description="Helical" evidence="2">
    <location>
        <begin position="563"/>
        <end position="583"/>
    </location>
</feature>
<evidence type="ECO:0000313" key="3">
    <source>
        <dbReference type="EMBL" id="ART20332.1"/>
    </source>
</evidence>
<feature type="transmembrane region" description="Helical" evidence="2">
    <location>
        <begin position="304"/>
        <end position="325"/>
    </location>
</feature>
<feature type="transmembrane region" description="Helical" evidence="2">
    <location>
        <begin position="110"/>
        <end position="134"/>
    </location>
</feature>
<feature type="transmembrane region" description="Helical" evidence="2">
    <location>
        <begin position="228"/>
        <end position="244"/>
    </location>
</feature>
<evidence type="ECO:0000256" key="2">
    <source>
        <dbReference type="SAM" id="Phobius"/>
    </source>
</evidence>
<dbReference type="KEGG" id="cstr:CBE89_01540"/>
<feature type="compositionally biased region" description="Low complexity" evidence="1">
    <location>
        <begin position="40"/>
        <end position="53"/>
    </location>
</feature>
<evidence type="ECO:0000313" key="4">
    <source>
        <dbReference type="Proteomes" id="UP000250197"/>
    </source>
</evidence>
<keyword evidence="2" id="KW-1133">Transmembrane helix</keyword>
<feature type="transmembrane region" description="Helical" evidence="2">
    <location>
        <begin position="169"/>
        <end position="190"/>
    </location>
</feature>
<feature type="transmembrane region" description="Helical" evidence="2">
    <location>
        <begin position="250"/>
        <end position="268"/>
    </location>
</feature>
<keyword evidence="2" id="KW-0472">Membrane</keyword>
<accession>A0A2Z2IXX8</accession>
<dbReference type="RefSeq" id="WP_086890528.1">
    <property type="nucleotide sequence ID" value="NZ_CP021252.1"/>
</dbReference>
<feature type="transmembrane region" description="Helical" evidence="2">
    <location>
        <begin position="500"/>
        <end position="529"/>
    </location>
</feature>
<organism evidence="3 4">
    <name type="scientific">Corynebacterium striatum</name>
    <dbReference type="NCBI Taxonomy" id="43770"/>
    <lineage>
        <taxon>Bacteria</taxon>
        <taxon>Bacillati</taxon>
        <taxon>Actinomycetota</taxon>
        <taxon>Actinomycetes</taxon>
        <taxon>Mycobacteriales</taxon>
        <taxon>Corynebacteriaceae</taxon>
        <taxon>Corynebacterium</taxon>
    </lineage>
</organism>
<keyword evidence="2" id="KW-0812">Transmembrane</keyword>
<dbReference type="AlphaFoldDB" id="A0A2Z2IXX8"/>
<feature type="transmembrane region" description="Helical" evidence="2">
    <location>
        <begin position="280"/>
        <end position="298"/>
    </location>
</feature>
<feature type="transmembrane region" description="Helical" evidence="2">
    <location>
        <begin position="146"/>
        <end position="162"/>
    </location>
</feature>
<dbReference type="Proteomes" id="UP000250197">
    <property type="component" value="Chromosome"/>
</dbReference>
<gene>
    <name evidence="3" type="ORF">CBE89_01540</name>
</gene>
<protein>
    <recommendedName>
        <fullName evidence="5">DUF2339 domain-containing protein</fullName>
    </recommendedName>
</protein>
<evidence type="ECO:0008006" key="5">
    <source>
        <dbReference type="Google" id="ProtNLM"/>
    </source>
</evidence>
<feature type="transmembrane region" description="Helical" evidence="2">
    <location>
        <begin position="410"/>
        <end position="432"/>
    </location>
</feature>
<feature type="transmembrane region" description="Helical" evidence="2">
    <location>
        <begin position="383"/>
        <end position="404"/>
    </location>
</feature>
<feature type="transmembrane region" description="Helical" evidence="2">
    <location>
        <begin position="589"/>
        <end position="607"/>
    </location>
</feature>
<feature type="transmembrane region" description="Helical" evidence="2">
    <location>
        <begin position="196"/>
        <end position="216"/>
    </location>
</feature>
<name>A0A2Z2IXX8_CORST</name>